<evidence type="ECO:0000313" key="2">
    <source>
        <dbReference type="EMBL" id="PKI39869.1"/>
    </source>
</evidence>
<comment type="caution">
    <text evidence="2">The sequence shown here is derived from an EMBL/GenBank/DDBJ whole genome shotgun (WGS) entry which is preliminary data.</text>
</comment>
<sequence>MATTTFDELVGREKREGKRVKEWGLGPPAEDPNPTTEVADTHKGCWKPRGWGRDHQLVVLAPEPPIDDLDPTSMVASILCGCRQLRWWV</sequence>
<feature type="compositionally biased region" description="Basic and acidic residues" evidence="1">
    <location>
        <begin position="9"/>
        <end position="22"/>
    </location>
</feature>
<dbReference type="EMBL" id="PGOL01003732">
    <property type="protein sequence ID" value="PKI39869.1"/>
    <property type="molecule type" value="Genomic_DNA"/>
</dbReference>
<name>A0A2I0I785_PUNGR</name>
<proteinExistence type="predicted"/>
<dbReference type="Proteomes" id="UP000233551">
    <property type="component" value="Unassembled WGS sequence"/>
</dbReference>
<evidence type="ECO:0000256" key="1">
    <source>
        <dbReference type="SAM" id="MobiDB-lite"/>
    </source>
</evidence>
<evidence type="ECO:0000313" key="3">
    <source>
        <dbReference type="Proteomes" id="UP000233551"/>
    </source>
</evidence>
<keyword evidence="3" id="KW-1185">Reference proteome</keyword>
<accession>A0A2I0I785</accession>
<dbReference type="AlphaFoldDB" id="A0A2I0I785"/>
<reference evidence="2 3" key="1">
    <citation type="submission" date="2017-11" db="EMBL/GenBank/DDBJ databases">
        <title>De-novo sequencing of pomegranate (Punica granatum L.) genome.</title>
        <authorList>
            <person name="Akparov Z."/>
            <person name="Amiraslanov A."/>
            <person name="Hajiyeva S."/>
            <person name="Abbasov M."/>
            <person name="Kaur K."/>
            <person name="Hamwieh A."/>
            <person name="Solovyev V."/>
            <person name="Salamov A."/>
            <person name="Braich B."/>
            <person name="Kosarev P."/>
            <person name="Mahmoud A."/>
            <person name="Hajiyev E."/>
            <person name="Babayeva S."/>
            <person name="Izzatullayeva V."/>
            <person name="Mammadov A."/>
            <person name="Mammadov A."/>
            <person name="Sharifova S."/>
            <person name="Ojaghi J."/>
            <person name="Eynullazada K."/>
            <person name="Bayramov B."/>
            <person name="Abdulazimova A."/>
            <person name="Shahmuradov I."/>
        </authorList>
    </citation>
    <scope>NUCLEOTIDE SEQUENCE [LARGE SCALE GENOMIC DNA]</scope>
    <source>
        <strain evidence="3">cv. AG2017</strain>
        <tissue evidence="2">Leaf</tissue>
    </source>
</reference>
<organism evidence="2 3">
    <name type="scientific">Punica granatum</name>
    <name type="common">Pomegranate</name>
    <dbReference type="NCBI Taxonomy" id="22663"/>
    <lineage>
        <taxon>Eukaryota</taxon>
        <taxon>Viridiplantae</taxon>
        <taxon>Streptophyta</taxon>
        <taxon>Embryophyta</taxon>
        <taxon>Tracheophyta</taxon>
        <taxon>Spermatophyta</taxon>
        <taxon>Magnoliopsida</taxon>
        <taxon>eudicotyledons</taxon>
        <taxon>Gunneridae</taxon>
        <taxon>Pentapetalae</taxon>
        <taxon>rosids</taxon>
        <taxon>malvids</taxon>
        <taxon>Myrtales</taxon>
        <taxon>Lythraceae</taxon>
        <taxon>Punica</taxon>
    </lineage>
</organism>
<gene>
    <name evidence="2" type="ORF">CRG98_039744</name>
</gene>
<protein>
    <submittedName>
        <fullName evidence="2">Uncharacterized protein</fullName>
    </submittedName>
</protein>
<feature type="region of interest" description="Disordered" evidence="1">
    <location>
        <begin position="1"/>
        <end position="41"/>
    </location>
</feature>